<name>A0A6N6JK05_9RHOB</name>
<protein>
    <submittedName>
        <fullName evidence="1">Uncharacterized protein</fullName>
    </submittedName>
</protein>
<accession>A0A6N6JK05</accession>
<dbReference type="Pfam" id="PF05990">
    <property type="entry name" value="DUF900"/>
    <property type="match status" value="1"/>
</dbReference>
<comment type="caution">
    <text evidence="1">The sequence shown here is derived from an EMBL/GenBank/DDBJ whole genome shotgun (WGS) entry which is preliminary data.</text>
</comment>
<dbReference type="InterPro" id="IPR010297">
    <property type="entry name" value="DUF900_hydrolase"/>
</dbReference>
<dbReference type="AlphaFoldDB" id="A0A6N6JK05"/>
<reference evidence="1 2" key="1">
    <citation type="submission" date="2019-12" db="EMBL/GenBank/DDBJ databases">
        <title>Litoreibacter badius sp. nov., a novel bacteriochlorophyll a-containing bacterium in the genus Litoreibacter.</title>
        <authorList>
            <person name="Kanamuro M."/>
            <person name="Takabe Y."/>
            <person name="Mori K."/>
            <person name="Takaichi S."/>
            <person name="Hanada S."/>
        </authorList>
    </citation>
    <scope>NUCLEOTIDE SEQUENCE [LARGE SCALE GENOMIC DNA]</scope>
    <source>
        <strain evidence="1 2">K6</strain>
    </source>
</reference>
<sequence>MHQGQIKQDFDLRAVPNCCSPDTRWDCPSATPMTAAAPPIHVTGWRPRSEWYGIATATRVSDRAFHGGMACDGNPHANRDIAPPPPTTAWRALALIAPDIDISAFRQQVTRIGKQPDLTLVIVSQADRALQVSACLSGRLNGWET</sequence>
<evidence type="ECO:0000313" key="2">
    <source>
        <dbReference type="Proteomes" id="UP000436822"/>
    </source>
</evidence>
<gene>
    <name evidence="1" type="ORF">KIN_32640</name>
</gene>
<organism evidence="1 2">
    <name type="scientific">Litoreibacter roseus</name>
    <dbReference type="NCBI Taxonomy" id="2601869"/>
    <lineage>
        <taxon>Bacteria</taxon>
        <taxon>Pseudomonadati</taxon>
        <taxon>Pseudomonadota</taxon>
        <taxon>Alphaproteobacteria</taxon>
        <taxon>Rhodobacterales</taxon>
        <taxon>Roseobacteraceae</taxon>
        <taxon>Litoreibacter</taxon>
    </lineage>
</organism>
<keyword evidence="2" id="KW-1185">Reference proteome</keyword>
<dbReference type="EMBL" id="BLJE01000004">
    <property type="protein sequence ID" value="GFE66190.1"/>
    <property type="molecule type" value="Genomic_DNA"/>
</dbReference>
<evidence type="ECO:0000313" key="1">
    <source>
        <dbReference type="EMBL" id="GFE66190.1"/>
    </source>
</evidence>
<dbReference type="Proteomes" id="UP000436822">
    <property type="component" value="Unassembled WGS sequence"/>
</dbReference>
<proteinExistence type="predicted"/>